<feature type="non-terminal residue" evidence="8">
    <location>
        <position position="502"/>
    </location>
</feature>
<dbReference type="PANTHER" id="PTHR10010">
    <property type="entry name" value="SOLUTE CARRIER FAMILY 34 SODIUM PHOSPHATE , MEMBER 2-RELATED"/>
    <property type="match status" value="1"/>
</dbReference>
<feature type="transmembrane region" description="Helical" evidence="6">
    <location>
        <begin position="6"/>
        <end position="25"/>
    </location>
</feature>
<dbReference type="AlphaFoldDB" id="A0A8J6NAW8"/>
<feature type="transmembrane region" description="Helical" evidence="6">
    <location>
        <begin position="68"/>
        <end position="90"/>
    </location>
</feature>
<feature type="transmembrane region" description="Helical" evidence="6">
    <location>
        <begin position="162"/>
        <end position="187"/>
    </location>
</feature>
<evidence type="ECO:0000256" key="4">
    <source>
        <dbReference type="ARBA" id="ARBA00022989"/>
    </source>
</evidence>
<name>A0A8J6NAW8_9BACT</name>
<feature type="transmembrane region" description="Helical" evidence="6">
    <location>
        <begin position="102"/>
        <end position="121"/>
    </location>
</feature>
<dbReference type="PANTHER" id="PTHR10010:SF46">
    <property type="entry name" value="SODIUM-DEPENDENT PHOSPHATE TRANSPORT PROTEIN 2B"/>
    <property type="match status" value="1"/>
</dbReference>
<keyword evidence="2" id="KW-1003">Cell membrane</keyword>
<comment type="caution">
    <text evidence="8">The sequence shown here is derived from an EMBL/GenBank/DDBJ whole genome shotgun (WGS) entry which is preliminary data.</text>
</comment>
<evidence type="ECO:0000256" key="2">
    <source>
        <dbReference type="ARBA" id="ARBA00022475"/>
    </source>
</evidence>
<dbReference type="SUPFAM" id="SSF109755">
    <property type="entry name" value="PhoU-like"/>
    <property type="match status" value="1"/>
</dbReference>
<sequence length="502" mass="54928">MELGMIVAKIFGGLALFLFAIGQLSQTLKRLAGTRLKQLLQRVVGGPWRGVTTGAVVTFLVQSSSVTVLLLLGMVNAGIINLRQAVYVILGSEVGTTITAQVVAFKVATLFYPLLIFGFIFKVVVRREKLKDGGEFIFSLGLIFLAMKIMSDGARPLRDYPVVIELISSFGVYPLLGIAIGAVLTAITSSSSATTSLIIAMGMEGVIGLGPGIALMIGANIGTCVLELIASVGTSVSARRTGLAQFVINLCGALLFFPFLDLFAQLVTRTAADLPRQLANGHAIFNITVSLLFMPLVGPFITLLKRLVPGDEEGGGAYGILDEKFLEIPVVALYEAEAEVHRMAGLVGEMLLEARQAFFLHSHEAQQRVVQNELQVEEIHEQLTVYLGRISNVMLSEVQIKRKRALFHVIGDIKRVADIARNLAGYGLEKDARFSETALRELEQLFERSGHIFEMSIQSLRRRKKSIAMDINHMEENMGELELAYRQGFVQSQKKDYLVELP</sequence>
<dbReference type="InterPro" id="IPR038078">
    <property type="entry name" value="PhoU-like_sf"/>
</dbReference>
<keyword evidence="4 6" id="KW-1133">Transmembrane helix</keyword>
<feature type="transmembrane region" description="Helical" evidence="6">
    <location>
        <begin position="242"/>
        <end position="263"/>
    </location>
</feature>
<feature type="domain" description="PhoU" evidence="7">
    <location>
        <begin position="340"/>
        <end position="424"/>
    </location>
</feature>
<proteinExistence type="predicted"/>
<dbReference type="GO" id="GO:0044341">
    <property type="term" value="P:sodium-dependent phosphate transport"/>
    <property type="evidence" value="ECO:0007669"/>
    <property type="project" value="InterPro"/>
</dbReference>
<feature type="transmembrane region" description="Helical" evidence="6">
    <location>
        <begin position="133"/>
        <end position="150"/>
    </location>
</feature>
<keyword evidence="5 6" id="KW-0472">Membrane</keyword>
<dbReference type="Proteomes" id="UP000599024">
    <property type="component" value="Unassembled WGS sequence"/>
</dbReference>
<accession>A0A8J6NAW8</accession>
<dbReference type="GO" id="GO:0005436">
    <property type="term" value="F:sodium:phosphate symporter activity"/>
    <property type="evidence" value="ECO:0007669"/>
    <property type="project" value="InterPro"/>
</dbReference>
<dbReference type="InterPro" id="IPR003841">
    <property type="entry name" value="Na/Pi_transpt"/>
</dbReference>
<dbReference type="Gene3D" id="1.20.58.220">
    <property type="entry name" value="Phosphate transport system protein phou homolog 2, domain 2"/>
    <property type="match status" value="1"/>
</dbReference>
<feature type="transmembrane region" description="Helical" evidence="6">
    <location>
        <begin position="207"/>
        <end position="230"/>
    </location>
</feature>
<evidence type="ECO:0000256" key="3">
    <source>
        <dbReference type="ARBA" id="ARBA00022692"/>
    </source>
</evidence>
<dbReference type="GO" id="GO:0005886">
    <property type="term" value="C:plasma membrane"/>
    <property type="evidence" value="ECO:0007669"/>
    <property type="project" value="UniProtKB-SubCell"/>
</dbReference>
<comment type="subcellular location">
    <subcellularLocation>
        <location evidence="1">Cell membrane</location>
        <topology evidence="1">Multi-pass membrane protein</topology>
    </subcellularLocation>
</comment>
<evidence type="ECO:0000256" key="6">
    <source>
        <dbReference type="SAM" id="Phobius"/>
    </source>
</evidence>
<protein>
    <submittedName>
        <fullName evidence="8">Na/Pi cotransporter family protein</fullName>
    </submittedName>
</protein>
<organism evidence="8 9">
    <name type="scientific">Candidatus Desulfatifera sulfidica</name>
    <dbReference type="NCBI Taxonomy" id="2841691"/>
    <lineage>
        <taxon>Bacteria</taxon>
        <taxon>Pseudomonadati</taxon>
        <taxon>Thermodesulfobacteriota</taxon>
        <taxon>Desulfobulbia</taxon>
        <taxon>Desulfobulbales</taxon>
        <taxon>Desulfobulbaceae</taxon>
        <taxon>Candidatus Desulfatifera</taxon>
    </lineage>
</organism>
<evidence type="ECO:0000256" key="1">
    <source>
        <dbReference type="ARBA" id="ARBA00004651"/>
    </source>
</evidence>
<evidence type="ECO:0000313" key="8">
    <source>
        <dbReference type="EMBL" id="MBC8208391.1"/>
    </source>
</evidence>
<dbReference type="NCBIfam" id="NF037997">
    <property type="entry name" value="Na_Pi_symport"/>
    <property type="match status" value="1"/>
</dbReference>
<evidence type="ECO:0000256" key="5">
    <source>
        <dbReference type="ARBA" id="ARBA00023136"/>
    </source>
</evidence>
<reference evidence="8 9" key="1">
    <citation type="submission" date="2020-08" db="EMBL/GenBank/DDBJ databases">
        <title>Bridging the membrane lipid divide: bacteria of the FCB group superphylum have the potential to synthesize archaeal ether lipids.</title>
        <authorList>
            <person name="Villanueva L."/>
            <person name="Von Meijenfeldt F.A.B."/>
            <person name="Westbye A.B."/>
            <person name="Yadav S."/>
            <person name="Hopmans E.C."/>
            <person name="Dutilh B.E."/>
            <person name="Sinninghe Damste J.S."/>
        </authorList>
    </citation>
    <scope>NUCLEOTIDE SEQUENCE [LARGE SCALE GENOMIC DNA]</scope>
    <source>
        <strain evidence="8">NIOZ-UU81</strain>
    </source>
</reference>
<keyword evidence="3 6" id="KW-0812">Transmembrane</keyword>
<dbReference type="Pfam" id="PF01895">
    <property type="entry name" value="PhoU"/>
    <property type="match status" value="1"/>
</dbReference>
<evidence type="ECO:0000313" key="9">
    <source>
        <dbReference type="Proteomes" id="UP000599024"/>
    </source>
</evidence>
<dbReference type="Pfam" id="PF02690">
    <property type="entry name" value="Na_Pi_cotrans"/>
    <property type="match status" value="2"/>
</dbReference>
<feature type="transmembrane region" description="Helical" evidence="6">
    <location>
        <begin position="283"/>
        <end position="304"/>
    </location>
</feature>
<evidence type="ECO:0000259" key="7">
    <source>
        <dbReference type="Pfam" id="PF01895"/>
    </source>
</evidence>
<gene>
    <name evidence="8" type="ORF">H8E79_04390</name>
</gene>
<dbReference type="EMBL" id="JACNLK010000036">
    <property type="protein sequence ID" value="MBC8208391.1"/>
    <property type="molecule type" value="Genomic_DNA"/>
</dbReference>
<dbReference type="InterPro" id="IPR026022">
    <property type="entry name" value="PhoU_dom"/>
</dbReference>